<accession>A0A1C2E5B2</accession>
<name>A0A1C2E5B2_9HYPH</name>
<dbReference type="Gene3D" id="6.10.250.730">
    <property type="match status" value="1"/>
</dbReference>
<evidence type="ECO:0008006" key="3">
    <source>
        <dbReference type="Google" id="ProtNLM"/>
    </source>
</evidence>
<reference evidence="1 2" key="1">
    <citation type="submission" date="2016-08" db="EMBL/GenBank/DDBJ databases">
        <title>Whole genome sequence of Mesorhizobium sp. strain UASWS1009 isolated from industrial sewage.</title>
        <authorList>
            <person name="Crovadore J."/>
            <person name="Calmin G."/>
            <person name="Chablais R."/>
            <person name="Cochard B."/>
            <person name="Lefort F."/>
        </authorList>
    </citation>
    <scope>NUCLEOTIDE SEQUENCE [LARGE SCALE GENOMIC DNA]</scope>
    <source>
        <strain evidence="1 2">UASWS1009</strain>
    </source>
</reference>
<dbReference type="Pfam" id="PF06169">
    <property type="entry name" value="DUF982"/>
    <property type="match status" value="1"/>
</dbReference>
<dbReference type="RefSeq" id="WP_024923971.1">
    <property type="nucleotide sequence ID" value="NZ_MDEO01000027.1"/>
</dbReference>
<evidence type="ECO:0000313" key="2">
    <source>
        <dbReference type="Proteomes" id="UP000094412"/>
    </source>
</evidence>
<dbReference type="Proteomes" id="UP000094412">
    <property type="component" value="Unassembled WGS sequence"/>
</dbReference>
<sequence>MNEGWFSKVVPVAVGVLGDIRHVSNARQANDLLANHWPGAGTRKHLDAKRACLAAVNGMTTVEDARETFVEAAREARILIE</sequence>
<dbReference type="InterPro" id="IPR010385">
    <property type="entry name" value="DUF982"/>
</dbReference>
<evidence type="ECO:0000313" key="1">
    <source>
        <dbReference type="EMBL" id="OCX22106.1"/>
    </source>
</evidence>
<keyword evidence="2" id="KW-1185">Reference proteome</keyword>
<comment type="caution">
    <text evidence="1">The sequence shown here is derived from an EMBL/GenBank/DDBJ whole genome shotgun (WGS) entry which is preliminary data.</text>
</comment>
<gene>
    <name evidence="1" type="ORF">QV13_05970</name>
</gene>
<dbReference type="AlphaFoldDB" id="A0A1C2E5B2"/>
<proteinExistence type="predicted"/>
<dbReference type="OrthoDB" id="8098004at2"/>
<organism evidence="1 2">
    <name type="scientific">Mesorhizobium hungaricum</name>
    <dbReference type="NCBI Taxonomy" id="1566387"/>
    <lineage>
        <taxon>Bacteria</taxon>
        <taxon>Pseudomonadati</taxon>
        <taxon>Pseudomonadota</taxon>
        <taxon>Alphaproteobacteria</taxon>
        <taxon>Hyphomicrobiales</taxon>
        <taxon>Phyllobacteriaceae</taxon>
        <taxon>Mesorhizobium</taxon>
    </lineage>
</organism>
<protein>
    <recommendedName>
        <fullName evidence="3">DUF982 domain-containing protein</fullName>
    </recommendedName>
</protein>
<dbReference type="EMBL" id="MDEO01000027">
    <property type="protein sequence ID" value="OCX22106.1"/>
    <property type="molecule type" value="Genomic_DNA"/>
</dbReference>